<proteinExistence type="predicted"/>
<keyword evidence="1" id="KW-0723">Serine/threonine-protein kinase</keyword>
<name>A0AAD5UTJ7_9APHY</name>
<evidence type="ECO:0000256" key="8">
    <source>
        <dbReference type="PIRSR" id="PIRSR630616-3"/>
    </source>
</evidence>
<feature type="region of interest" description="Disordered" evidence="10">
    <location>
        <begin position="691"/>
        <end position="926"/>
    </location>
</feature>
<feature type="compositionally biased region" description="Polar residues" evidence="10">
    <location>
        <begin position="799"/>
        <end position="814"/>
    </location>
</feature>
<feature type="region of interest" description="Disordered" evidence="10">
    <location>
        <begin position="931"/>
        <end position="950"/>
    </location>
</feature>
<dbReference type="SMART" id="SM00220">
    <property type="entry name" value="S_TKc"/>
    <property type="match status" value="1"/>
</dbReference>
<feature type="compositionally biased region" description="Basic and acidic residues" evidence="10">
    <location>
        <begin position="611"/>
        <end position="622"/>
    </location>
</feature>
<feature type="compositionally biased region" description="Low complexity" evidence="10">
    <location>
        <begin position="884"/>
        <end position="911"/>
    </location>
</feature>
<evidence type="ECO:0000256" key="6">
    <source>
        <dbReference type="PIRSR" id="PIRSR630616-1"/>
    </source>
</evidence>
<feature type="binding site" evidence="7 9">
    <location>
        <position position="133"/>
    </location>
    <ligand>
        <name>ATP</name>
        <dbReference type="ChEBI" id="CHEBI:30616"/>
    </ligand>
</feature>
<feature type="cross-link" description="Glycyl lysine isopeptide (Lys-Gly) (interchain with G-Cter in SUMO2)" evidence="8">
    <location>
        <position position="255"/>
    </location>
</feature>
<feature type="region of interest" description="Disordered" evidence="10">
    <location>
        <begin position="529"/>
        <end position="551"/>
    </location>
</feature>
<reference evidence="12" key="1">
    <citation type="submission" date="2022-07" db="EMBL/GenBank/DDBJ databases">
        <title>Genome Sequence of Physisporinus lineatus.</title>
        <authorList>
            <person name="Buettner E."/>
        </authorList>
    </citation>
    <scope>NUCLEOTIDE SEQUENCE</scope>
    <source>
        <strain evidence="12">VT162</strain>
    </source>
</reference>
<evidence type="ECO:0000313" key="12">
    <source>
        <dbReference type="EMBL" id="KAJ3473503.1"/>
    </source>
</evidence>
<keyword evidence="4" id="KW-0418">Kinase</keyword>
<protein>
    <recommendedName>
        <fullName evidence="11">Protein kinase domain-containing protein</fullName>
    </recommendedName>
</protein>
<feature type="region of interest" description="Disordered" evidence="10">
    <location>
        <begin position="460"/>
        <end position="481"/>
    </location>
</feature>
<evidence type="ECO:0000256" key="5">
    <source>
        <dbReference type="ARBA" id="ARBA00022840"/>
    </source>
</evidence>
<gene>
    <name evidence="12" type="ORF">NLI96_g12972</name>
</gene>
<evidence type="ECO:0000256" key="10">
    <source>
        <dbReference type="SAM" id="MobiDB-lite"/>
    </source>
</evidence>
<evidence type="ECO:0000256" key="9">
    <source>
        <dbReference type="PROSITE-ProRule" id="PRU10141"/>
    </source>
</evidence>
<dbReference type="PANTHER" id="PTHR24350">
    <property type="entry name" value="SERINE/THREONINE-PROTEIN KINASE IAL-RELATED"/>
    <property type="match status" value="1"/>
</dbReference>
<evidence type="ECO:0000313" key="13">
    <source>
        <dbReference type="Proteomes" id="UP001212997"/>
    </source>
</evidence>
<dbReference type="Gene3D" id="1.10.510.10">
    <property type="entry name" value="Transferase(Phosphotransferase) domain 1"/>
    <property type="match status" value="1"/>
</dbReference>
<evidence type="ECO:0000256" key="7">
    <source>
        <dbReference type="PIRSR" id="PIRSR630616-2"/>
    </source>
</evidence>
<feature type="domain" description="Protein kinase" evidence="11">
    <location>
        <begin position="104"/>
        <end position="518"/>
    </location>
</feature>
<feature type="region of interest" description="Disordered" evidence="10">
    <location>
        <begin position="576"/>
        <end position="669"/>
    </location>
</feature>
<dbReference type="PROSITE" id="PS50011">
    <property type="entry name" value="PROTEIN_KINASE_DOM"/>
    <property type="match status" value="1"/>
</dbReference>
<keyword evidence="13" id="KW-1185">Reference proteome</keyword>
<sequence length="1007" mass="109855">MSATNTHPLPLAASSPSASSSNRHPSISSTSTATPRRRSHQPTQNRLLHPPHTQQPRASSSSSREPPLDQVPDTQNEQDDTQEVVITDLLKQSKEKGYRIINQYELRQSLGKGQHGEVSVAWDILKRQFVAVKAVKRKNPKLDRMAQLRKKPIPQTPHTQLTDNLGSTEHKIRKEIAIMKKCRHPNVVRLLEVIDDRLSEKIFMVMEYLAGGEIKWRTPNDEPLLRVDQTRRICRDVILGLEYLHNQGIIHRDIKPANLLWSADRRIVKIADFGVSHFSYAQRLAAASARLLAGEDGTGGGDSSTADSLDPILMDESDLSKFAGTPMFLAPEIVADSTTEYSSTTSVNALMSPSPSSGGSPSPPSQEFSSPGLLQSPLSSTPTTSFSSGNTPTHLSVVRRKPPITKSIDIWAFGVTLYGLLFGTLPFRGETEYQIYTVIRTEDWDVPRLMGSDNILVGGRRQKNSHATGVRPSGSGGVEEGMQDEAEGFLVVSLLEGLLQKDANKRYTLDDIKGHPWMLRELPNPDTWLRKTGGNQRSIAPPTEDETNSAISSVKFKWMPRLERVRGALNRALEHVKPPRSIRRGNTDSVNLRQESSNTNTERSRRRRERRDRSRDAGKEVGTRSAPHATLTRHKSSAAVLVREKAKQRLTTSVVTNPSTASSSQVASSSIVPAVATMSRRVSPRAGSVGAIFSSGGGTGGGRNRSVGDISLGVPQQQQHNQQQHSRHQHSASSSASASTSYHHHQQQQQQQKQPFEVFAGWNASPGPNLFGAGSSGKKRRGSTTSQPDGLQVPVGHSPRTSSPAPSFQPLTPHSTGGGAWSPPSASASQLSSPTNPESSGFVYVSGSPPSAGGTDDGESHRVRKPNRLSAWLQRSVKVIRTHSQSQSQSQSVVTTPGTGSPPSVSGLSTSSGGGHHHHQQQQQHPILHVQTQPLGPGSGSSPPHATGILQPSSSAAAFCASDYGDLDVSCLWARVFWARRRRDGWWRWWFGDWDGDEFVADEFECE</sequence>
<dbReference type="InterPro" id="IPR017441">
    <property type="entry name" value="Protein_kinase_ATP_BS"/>
</dbReference>
<dbReference type="SUPFAM" id="SSF56112">
    <property type="entry name" value="Protein kinase-like (PK-like)"/>
    <property type="match status" value="1"/>
</dbReference>
<feature type="region of interest" description="Disordered" evidence="10">
    <location>
        <begin position="345"/>
        <end position="396"/>
    </location>
</feature>
<dbReference type="Proteomes" id="UP001212997">
    <property type="component" value="Unassembled WGS sequence"/>
</dbReference>
<dbReference type="CDD" id="cd14008">
    <property type="entry name" value="STKc_LKB1_CaMKK"/>
    <property type="match status" value="1"/>
</dbReference>
<feature type="compositionally biased region" description="Low complexity" evidence="10">
    <location>
        <begin position="659"/>
        <end position="669"/>
    </location>
</feature>
<feature type="active site" description="Proton acceptor" evidence="6">
    <location>
        <position position="253"/>
    </location>
</feature>
<keyword evidence="3 7" id="KW-0547">Nucleotide-binding</keyword>
<dbReference type="Gene3D" id="3.30.200.20">
    <property type="entry name" value="Phosphorylase Kinase, domain 1"/>
    <property type="match status" value="1"/>
</dbReference>
<dbReference type="GO" id="GO:0004674">
    <property type="term" value="F:protein serine/threonine kinase activity"/>
    <property type="evidence" value="ECO:0007669"/>
    <property type="project" value="UniProtKB-KW"/>
</dbReference>
<evidence type="ECO:0000256" key="3">
    <source>
        <dbReference type="ARBA" id="ARBA00022741"/>
    </source>
</evidence>
<feature type="compositionally biased region" description="Polar residues" evidence="10">
    <location>
        <begin position="41"/>
        <end position="58"/>
    </location>
</feature>
<dbReference type="InterPro" id="IPR030616">
    <property type="entry name" value="Aur-like"/>
</dbReference>
<feature type="region of interest" description="Disordered" evidence="10">
    <location>
        <begin position="1"/>
        <end position="83"/>
    </location>
</feature>
<organism evidence="12 13">
    <name type="scientific">Meripilus lineatus</name>
    <dbReference type="NCBI Taxonomy" id="2056292"/>
    <lineage>
        <taxon>Eukaryota</taxon>
        <taxon>Fungi</taxon>
        <taxon>Dikarya</taxon>
        <taxon>Basidiomycota</taxon>
        <taxon>Agaricomycotina</taxon>
        <taxon>Agaricomycetes</taxon>
        <taxon>Polyporales</taxon>
        <taxon>Meripilaceae</taxon>
        <taxon>Meripilus</taxon>
    </lineage>
</organism>
<feature type="compositionally biased region" description="Polar residues" evidence="10">
    <location>
        <begin position="649"/>
        <end position="658"/>
    </location>
</feature>
<dbReference type="GO" id="GO:0005524">
    <property type="term" value="F:ATP binding"/>
    <property type="evidence" value="ECO:0007669"/>
    <property type="project" value="UniProtKB-UniRule"/>
</dbReference>
<dbReference type="InterPro" id="IPR000719">
    <property type="entry name" value="Prot_kinase_dom"/>
</dbReference>
<evidence type="ECO:0000256" key="2">
    <source>
        <dbReference type="ARBA" id="ARBA00022679"/>
    </source>
</evidence>
<comment type="caution">
    <text evidence="12">The sequence shown here is derived from an EMBL/GenBank/DDBJ whole genome shotgun (WGS) entry which is preliminary data.</text>
</comment>
<feature type="compositionally biased region" description="Low complexity" evidence="10">
    <location>
        <begin position="352"/>
        <end position="389"/>
    </location>
</feature>
<feature type="compositionally biased region" description="Low complexity" evidence="10">
    <location>
        <begin position="821"/>
        <end position="834"/>
    </location>
</feature>
<evidence type="ECO:0000259" key="11">
    <source>
        <dbReference type="PROSITE" id="PS50011"/>
    </source>
</evidence>
<dbReference type="InterPro" id="IPR011009">
    <property type="entry name" value="Kinase-like_dom_sf"/>
</dbReference>
<feature type="compositionally biased region" description="Low complexity" evidence="10">
    <location>
        <begin position="731"/>
        <end position="754"/>
    </location>
</feature>
<keyword evidence="5 7" id="KW-0067">ATP-binding</keyword>
<accession>A0AAD5UTJ7</accession>
<feature type="binding site" evidence="7">
    <location>
        <position position="272"/>
    </location>
    <ligand>
        <name>ATP</name>
        <dbReference type="ChEBI" id="CHEBI:30616"/>
    </ligand>
</feature>
<dbReference type="AlphaFoldDB" id="A0AAD5UTJ7"/>
<evidence type="ECO:0000256" key="1">
    <source>
        <dbReference type="ARBA" id="ARBA00022527"/>
    </source>
</evidence>
<evidence type="ECO:0000256" key="4">
    <source>
        <dbReference type="ARBA" id="ARBA00022777"/>
    </source>
</evidence>
<feature type="compositionally biased region" description="Low complexity" evidence="10">
    <location>
        <begin position="10"/>
        <end position="34"/>
    </location>
</feature>
<dbReference type="PROSITE" id="PS00107">
    <property type="entry name" value="PROTEIN_KINASE_ATP"/>
    <property type="match status" value="1"/>
</dbReference>
<dbReference type="Pfam" id="PF00069">
    <property type="entry name" value="Pkinase"/>
    <property type="match status" value="2"/>
</dbReference>
<keyword evidence="2" id="KW-0808">Transferase</keyword>
<dbReference type="EMBL" id="JANAWD010001368">
    <property type="protein sequence ID" value="KAJ3473503.1"/>
    <property type="molecule type" value="Genomic_DNA"/>
</dbReference>